<feature type="compositionally biased region" description="Low complexity" evidence="1">
    <location>
        <begin position="88"/>
        <end position="99"/>
    </location>
</feature>
<protein>
    <submittedName>
        <fullName evidence="2">Uncharacterized protein</fullName>
    </submittedName>
</protein>
<keyword evidence="3" id="KW-1185">Reference proteome</keyword>
<feature type="compositionally biased region" description="Basic and acidic residues" evidence="1">
    <location>
        <begin position="28"/>
        <end position="45"/>
    </location>
</feature>
<feature type="region of interest" description="Disordered" evidence="1">
    <location>
        <begin position="164"/>
        <end position="262"/>
    </location>
</feature>
<gene>
    <name evidence="2" type="ORF">PCOR1329_LOCUS12173</name>
</gene>
<sequence length="262" mass="27015">RSGHSGGRAGTEGGGAARWRPSGAAARVLDERPLRLPAAERREDRGDEEERGAGGGGRGPSVAAHRAEDVARAGVGTRAPPPGHPRDAVGQADASAAAVPEGVHLRRHGARGDACADGGGDEQRGGAGRRGRPQGEHRPLRDAGALGLVAAAADGVLGPARRVERMGVEGHASRGRRRQGARGGRRGPALGDSRGRGAPAEARRLRPGRLLLAPRDVHDDGGRAVRGHRLDGPARAQLVRRGGADAPRRPGRLGRPVGRRGW</sequence>
<proteinExistence type="predicted"/>
<evidence type="ECO:0000313" key="3">
    <source>
        <dbReference type="Proteomes" id="UP001189429"/>
    </source>
</evidence>
<accession>A0ABN9QI83</accession>
<dbReference type="EMBL" id="CAUYUJ010003541">
    <property type="protein sequence ID" value="CAK0805728.1"/>
    <property type="molecule type" value="Genomic_DNA"/>
</dbReference>
<organism evidence="2 3">
    <name type="scientific">Prorocentrum cordatum</name>
    <dbReference type="NCBI Taxonomy" id="2364126"/>
    <lineage>
        <taxon>Eukaryota</taxon>
        <taxon>Sar</taxon>
        <taxon>Alveolata</taxon>
        <taxon>Dinophyceae</taxon>
        <taxon>Prorocentrales</taxon>
        <taxon>Prorocentraceae</taxon>
        <taxon>Prorocentrum</taxon>
    </lineage>
</organism>
<feature type="compositionally biased region" description="Basic and acidic residues" evidence="1">
    <location>
        <begin position="215"/>
        <end position="232"/>
    </location>
</feature>
<evidence type="ECO:0000256" key="1">
    <source>
        <dbReference type="SAM" id="MobiDB-lite"/>
    </source>
</evidence>
<feature type="compositionally biased region" description="Gly residues" evidence="1">
    <location>
        <begin position="1"/>
        <end position="16"/>
    </location>
</feature>
<feature type="compositionally biased region" description="Low complexity" evidence="1">
    <location>
        <begin position="187"/>
        <end position="200"/>
    </location>
</feature>
<name>A0ABN9QI83_9DINO</name>
<feature type="non-terminal residue" evidence="2">
    <location>
        <position position="1"/>
    </location>
</feature>
<dbReference type="Proteomes" id="UP001189429">
    <property type="component" value="Unassembled WGS sequence"/>
</dbReference>
<reference evidence="2" key="1">
    <citation type="submission" date="2023-10" db="EMBL/GenBank/DDBJ databases">
        <authorList>
            <person name="Chen Y."/>
            <person name="Shah S."/>
            <person name="Dougan E. K."/>
            <person name="Thang M."/>
            <person name="Chan C."/>
        </authorList>
    </citation>
    <scope>NUCLEOTIDE SEQUENCE [LARGE SCALE GENOMIC DNA]</scope>
</reference>
<feature type="compositionally biased region" description="Basic residues" evidence="1">
    <location>
        <begin position="249"/>
        <end position="262"/>
    </location>
</feature>
<feature type="compositionally biased region" description="Basic residues" evidence="1">
    <location>
        <begin position="173"/>
        <end position="185"/>
    </location>
</feature>
<feature type="region of interest" description="Disordered" evidence="1">
    <location>
        <begin position="1"/>
        <end position="140"/>
    </location>
</feature>
<comment type="caution">
    <text evidence="2">The sequence shown here is derived from an EMBL/GenBank/DDBJ whole genome shotgun (WGS) entry which is preliminary data.</text>
</comment>
<evidence type="ECO:0000313" key="2">
    <source>
        <dbReference type="EMBL" id="CAK0805728.1"/>
    </source>
</evidence>
<feature type="non-terminal residue" evidence="2">
    <location>
        <position position="262"/>
    </location>
</feature>